<comment type="caution">
    <text evidence="1">The sequence shown here is derived from an EMBL/GenBank/DDBJ whole genome shotgun (WGS) entry which is preliminary data.</text>
</comment>
<protein>
    <submittedName>
        <fullName evidence="1">Uncharacterized protein</fullName>
    </submittedName>
</protein>
<evidence type="ECO:0000313" key="1">
    <source>
        <dbReference type="EMBL" id="KKK83063.1"/>
    </source>
</evidence>
<proteinExistence type="predicted"/>
<gene>
    <name evidence="1" type="ORF">LCGC14_2797120</name>
</gene>
<reference evidence="1" key="1">
    <citation type="journal article" date="2015" name="Nature">
        <title>Complex archaea that bridge the gap between prokaryotes and eukaryotes.</title>
        <authorList>
            <person name="Spang A."/>
            <person name="Saw J.H."/>
            <person name="Jorgensen S.L."/>
            <person name="Zaremba-Niedzwiedzka K."/>
            <person name="Martijn J."/>
            <person name="Lind A.E."/>
            <person name="van Eijk R."/>
            <person name="Schleper C."/>
            <person name="Guy L."/>
            <person name="Ettema T.J."/>
        </authorList>
    </citation>
    <scope>NUCLEOTIDE SEQUENCE</scope>
</reference>
<sequence>MVLESLGMTTDIRIQPEVVDRELNRAQHQINLEYQIVQSEWTATSVAQKILYILPKRLLRLGRVYFDDEFI</sequence>
<feature type="non-terminal residue" evidence="1">
    <location>
        <position position="71"/>
    </location>
</feature>
<accession>A0A0F8YNR8</accession>
<dbReference type="EMBL" id="LAZR01052394">
    <property type="protein sequence ID" value="KKK83063.1"/>
    <property type="molecule type" value="Genomic_DNA"/>
</dbReference>
<organism evidence="1">
    <name type="scientific">marine sediment metagenome</name>
    <dbReference type="NCBI Taxonomy" id="412755"/>
    <lineage>
        <taxon>unclassified sequences</taxon>
        <taxon>metagenomes</taxon>
        <taxon>ecological metagenomes</taxon>
    </lineage>
</organism>
<dbReference type="AlphaFoldDB" id="A0A0F8YNR8"/>
<name>A0A0F8YNR8_9ZZZZ</name>